<dbReference type="InterPro" id="IPR008979">
    <property type="entry name" value="Galactose-bd-like_sf"/>
</dbReference>
<evidence type="ECO:0000259" key="16">
    <source>
        <dbReference type="PROSITE" id="PS50089"/>
    </source>
</evidence>
<dbReference type="CDD" id="cd16463">
    <property type="entry name" value="RING-H2_PHR"/>
    <property type="match status" value="1"/>
</dbReference>
<organism evidence="18 19">
    <name type="scientific">Dermatophagoides pteronyssinus</name>
    <name type="common">European house dust mite</name>
    <dbReference type="NCBI Taxonomy" id="6956"/>
    <lineage>
        <taxon>Eukaryota</taxon>
        <taxon>Metazoa</taxon>
        <taxon>Ecdysozoa</taxon>
        <taxon>Arthropoda</taxon>
        <taxon>Chelicerata</taxon>
        <taxon>Arachnida</taxon>
        <taxon>Acari</taxon>
        <taxon>Acariformes</taxon>
        <taxon>Sarcoptiformes</taxon>
        <taxon>Astigmata</taxon>
        <taxon>Psoroptidia</taxon>
        <taxon>Analgoidea</taxon>
        <taxon>Pyroglyphidae</taxon>
        <taxon>Dermatophagoidinae</taxon>
        <taxon>Dermatophagoides</taxon>
    </lineage>
</organism>
<feature type="region of interest" description="Disordered" evidence="15">
    <location>
        <begin position="2080"/>
        <end position="2108"/>
    </location>
</feature>
<dbReference type="Pfam" id="PF13639">
    <property type="entry name" value="zf-RING_2"/>
    <property type="match status" value="1"/>
</dbReference>
<evidence type="ECO:0000256" key="8">
    <source>
        <dbReference type="ARBA" id="ARBA00022737"/>
    </source>
</evidence>
<dbReference type="InterPro" id="IPR012983">
    <property type="entry name" value="PHR"/>
</dbReference>
<feature type="region of interest" description="Disordered" evidence="15">
    <location>
        <begin position="1"/>
        <end position="21"/>
    </location>
</feature>
<dbReference type="Gene3D" id="2.130.10.30">
    <property type="entry name" value="Regulator of chromosome condensation 1/beta-lactamase-inhibitor protein II"/>
    <property type="match status" value="2"/>
</dbReference>
<comment type="similarity">
    <text evidence="4">Belongs to the RING-Cys relay (RCR) family.</text>
</comment>
<keyword evidence="11" id="KW-0862">Zinc</keyword>
<evidence type="ECO:0000256" key="7">
    <source>
        <dbReference type="ARBA" id="ARBA00022723"/>
    </source>
</evidence>
<evidence type="ECO:0000256" key="5">
    <source>
        <dbReference type="ARBA" id="ARBA00012249"/>
    </source>
</evidence>
<feature type="domain" description="DOC" evidence="17">
    <location>
        <begin position="3637"/>
        <end position="3860"/>
    </location>
</feature>
<dbReference type="Pfam" id="PF00415">
    <property type="entry name" value="RCC1"/>
    <property type="match status" value="1"/>
</dbReference>
<evidence type="ECO:0000313" key="19">
    <source>
        <dbReference type="Proteomes" id="UP000887458"/>
    </source>
</evidence>
<keyword evidence="9 13" id="KW-0863">Zinc-finger</keyword>
<evidence type="ECO:0000256" key="15">
    <source>
        <dbReference type="SAM" id="MobiDB-lite"/>
    </source>
</evidence>
<keyword evidence="12" id="KW-0966">Cell projection</keyword>
<dbReference type="EC" id="2.3.2.33" evidence="5"/>
<feature type="compositionally biased region" description="Polar residues" evidence="15">
    <location>
        <begin position="8"/>
        <end position="21"/>
    </location>
</feature>
<evidence type="ECO:0000256" key="11">
    <source>
        <dbReference type="ARBA" id="ARBA00022833"/>
    </source>
</evidence>
<dbReference type="PROSITE" id="PS00626">
    <property type="entry name" value="RCC1_2"/>
    <property type="match status" value="2"/>
</dbReference>
<evidence type="ECO:0000256" key="4">
    <source>
        <dbReference type="ARBA" id="ARBA00005415"/>
    </source>
</evidence>
<dbReference type="Proteomes" id="UP000887458">
    <property type="component" value="Unassembled WGS sequence"/>
</dbReference>
<dbReference type="InterPro" id="IPR000408">
    <property type="entry name" value="Reg_chr_condens"/>
</dbReference>
<keyword evidence="19" id="KW-1185">Reference proteome</keyword>
<dbReference type="SUPFAM" id="SSF50985">
    <property type="entry name" value="RCC1/BLIP-II"/>
    <property type="match status" value="1"/>
</dbReference>
<dbReference type="PANTHER" id="PTHR45943">
    <property type="entry name" value="E3 UBIQUITIN-PROTEIN LIGASE MYCBP2"/>
    <property type="match status" value="1"/>
</dbReference>
<dbReference type="Gene3D" id="1.10.10.2360">
    <property type="match status" value="1"/>
</dbReference>
<evidence type="ECO:0000259" key="17">
    <source>
        <dbReference type="PROSITE" id="PS51284"/>
    </source>
</evidence>
<keyword evidence="7" id="KW-0479">Metal-binding</keyword>
<keyword evidence="8" id="KW-0677">Repeat</keyword>
<evidence type="ECO:0000256" key="3">
    <source>
        <dbReference type="ARBA" id="ARBA00004906"/>
    </source>
</evidence>
<dbReference type="PROSITE" id="PS51284">
    <property type="entry name" value="DOC"/>
    <property type="match status" value="1"/>
</dbReference>
<evidence type="ECO:0000256" key="2">
    <source>
        <dbReference type="ARBA" id="ARBA00004489"/>
    </source>
</evidence>
<dbReference type="InterPro" id="IPR001841">
    <property type="entry name" value="Znf_RING"/>
</dbReference>
<keyword evidence="10" id="KW-0833">Ubl conjugation pathway</keyword>
<dbReference type="PRINTS" id="PR00633">
    <property type="entry name" value="RCCNDNSATION"/>
</dbReference>
<dbReference type="InterPro" id="IPR004939">
    <property type="entry name" value="APC_su10/DOC_dom"/>
</dbReference>
<comment type="catalytic activity">
    <reaction evidence="1">
        <text>[E2 ubiquitin-conjugating enzyme]-S-ubiquitinyl-L-cysteine + [acceptor protein]-L-threonine = [E2 ubiquitin-conjugating enzyme]-L-cysteine + [acceptor protein]-3-O-ubiquitinyl-L-threonine.</text>
        <dbReference type="EC" id="2.3.2.33"/>
    </reaction>
</comment>
<evidence type="ECO:0000256" key="9">
    <source>
        <dbReference type="ARBA" id="ARBA00022771"/>
    </source>
</evidence>
<evidence type="ECO:0000256" key="14">
    <source>
        <dbReference type="PROSITE-ProRule" id="PRU00235"/>
    </source>
</evidence>
<comment type="subcellular location">
    <subcellularLocation>
        <location evidence="2">Cell projection</location>
        <location evidence="2">Axon</location>
    </subcellularLocation>
</comment>
<dbReference type="Pfam" id="PF08005">
    <property type="entry name" value="PHR"/>
    <property type="match status" value="2"/>
</dbReference>
<proteinExistence type="inferred from homology"/>
<dbReference type="Gene3D" id="3.30.40.10">
    <property type="entry name" value="Zinc/RING finger domain, C3HC4 (zinc finger)"/>
    <property type="match status" value="1"/>
</dbReference>
<dbReference type="PROSITE" id="PS50012">
    <property type="entry name" value="RCC1_3"/>
    <property type="match status" value="1"/>
</dbReference>
<dbReference type="PROSITE" id="PS50089">
    <property type="entry name" value="ZF_RING_2"/>
    <property type="match status" value="1"/>
</dbReference>
<sequence length="4648" mass="535044">MKSEDDQQCNNHGYNGSNSIFKANKLTRKRVMRRKNAVRRIHQIHDEFSVINNFNYHHHQHNNQNQLNVGNFNQIVHLANNLPNNDNDNLEFGNNDNDYNNGDSSKLFSTKINRNVSLLKMIIFTTNPTYHRIYSTVKQTFIWENFLKKYSNFSSHNHANQNVSINRQLQSTSSMINNNNFINQITNNQPSSSSSSFIDRLLFEDEQQFKQQQQYGSVKNIPKTISLGLNVVFDIIKDTYEQNPMICIRSLESLYNLLQCLKPESLRNEPPSMIERYFSLIETMIKMSYSSIFNNCSLTTNSIRLNENYYQQILELSLLSLITLSIASGDTGQELYSSSLDISNYSKSIQNEFSIINQTICDEQQQQQQTNDNEYCHHDVDGDGNGGWIGYIDGDLYVQPDSDWSTNQIIQIDSRSLKFKNIIKLFNDDKNDDEQQQPKTSSLSNNHYQQFKQSTLATTDGDYLILISVIQDDYFHVREFKPIKLTNFDLSKQQQQQHTNNNNSTILNESNTFTISSEFTVRLSSICYSYCGHSVHNNFMIPYQNSNVNVKQQQQQQQQRIMKKTLNESLLKLIETNNYFELKNLSTLVTGKDFALLLTNQGKVFYTGNSHSLGIRHFYSYNKWSLLNLPKPVKIQQIAIGHDGNHSLLLADDGTIFFVGISKRGEDGDDQSTRSTVYRFNNKPNRVKKFQAKIDSNPAFIACNHGTSAIITKSGDLYLFGKDSQYSNSKGLVTNLPKDFKVKSIVLGKAHMLILSTKGLVVTSGFSNKGQCGFINNHNNQSTSFHSQTIKSKISKSSNENSSLKTSLDSKLSKISGHHTFIYGKCRRCIRCSNCTENGTKCKSSLSIINDDDSMQNNKEFCICCGYGNSGCINCGICSTCSQTYSICSKKINADDDDDDDENEQHLTKSSKSLWSSTKLNNLEFIDPDIDCSTKMMMTSISPTILPLSLTNHIVQISAGLHHSILLTDKNEVFTFGSNQFGQLGVGDLENRFQPTKIDLEFVCKGYIKQIAAGSNHSILLTSLGEVITFGNNQQGQLGRRPYEFCQLNTFQWNTFPDRMDCIGPEFGRIATQISASGDFTFIRYDEILLSSEMFAKSKLLAEKNNLILIPPNCSSNHDNAVVVDNDDNDDSKIDYQQQKQCRHWFCLNRQQNHDEINDATANNNNNKFNNLDSNILIVSRLNGTCSILKQQQQQSDIIDQSINYDQYSSMFIDKFYQNFWTFNTEMDEFSRYNLIALEISKKIEKLILQERTTKYHESIPTSLINLNRMNNDDLSTNEQFRIKYLPSIIQPDIAIPLSDNCLLKKTTEQLALELFSTLVSLTHSHLLGMKIDNKLDNNNHLTNLLTKNLLPEEYNQVCRFEEYGSGWSYPSNTIEAIRFSTDCDIIFGGIGLYGGRGEYNVQIRIYDIGFDSSEIERDGDLLSETDIIHYECLPRQKYQIFFDEPLLIYANRWYVICAAINGSNSDCGSNGQSFVCTNDQIMFHFKTSKLSNNGTDVNSGQIPTIFYKQLESNELSLSSSSLYQYGTNNLLNFPTLNIDDEGSPFTVSKDFVIQINSKCLNSIILIIEYVWNLLQNSSLLHQTKFDEIFECFDDEKILEKLDNIIDQIRRYLFISCFGFELLRIYIIDQQQQKFSNSNYRSDELKNIAQSLYDCCQLLTNILQNPIHLTKYLMKKIHHQQRQQPTNINKNHIKIQKKLSTLNRMEIFFQNECYQTFQSCSTAFYPTGQLKWSILCQLLSQQSSTSSDHHQSIISLFSNEQLYLLSAIAKSFNIDSIRLTSFFPISFGSLNESYEIDSKTIDYNKMDLNYQKISDKLTNLYSFQSNFKIDPDFNLTPSRFCRRSSTKCWNTGSGSPEAICFSINKPDIYISGIRVYSSTVQQFKYQLQLLDQAFDDNRIEKNNFKWKKITTISGIYYQDDNHCNNRLNNDLCDIRFDRPISIQPNIKYAIVFKNYSQYSYSGDMGQAQVHCDDDIIFTFMDCSLSKNGTNLNRGQIPQILYYNLPSSSSSTSTFKHQQLSTTTTTTANNFSTFNSIEAHKSIIEMFQMAIDYGKELLKNLIEKIESKISKESIINNQRQHPTTTTTTIESNDISCSDDNSSDNTTTTTTTTATTTTFIDLKILTILYQTFDSIFFREFLPIFMIYMKMLKFVPSHLHTLAISLRNLIELISRLNRLIYDHYYLGRRNSLESETKIYAKDKIHHIIVESDHPYKSANVTSHTIRFPSNIKFMTIEFDRKCCTAQPEDYLEIYLPQEYLKNFNIFNFDSKNNDNYHHRSSTNRLLSPIYHRFSCQNFHENLNMNDKIEQSKLLSSSSYSNKISKNGSRCIFIPGNEMTLMLKTSSDYVHSSNIDSRYGFKAEIIGYEFPKIKSLANDLKNFDQDKILYYIDNMIQMFELNIINLFGLIIDELLNCKPMDIMLENSQLTKQYEKYTVSDLKIAEKIFDNNINLLEKGFEFDSTLLMNKIQTINDLFNEIHQPNIHPFLDDFIELNSETSGARLALWLQNDAFIMPNSSLINVIANNDNNDYCHKCYQLLLEMNSMNIMKKLCHHCNYQLFVKSISSQSNNQHNQYNTKIGEKILIKIVTRDQHEEIVYDLNACIVIQINFISFNSSPSSSSFDYTNFSTKESQISQIISKYPYQIIVKDKTRYHSITMMKIYENYSLEELRLECPIELFQPERFKHDKDYKSFNTLDKISTTILSQSFENGYYLASWTPTSIGSYRIEFTVDDEKSENFIILNVNNSKFANKKQQINNHHNQLNDNSSRFMKNSQQNYPMKHLIRKFICSDSAGLRIRSLPSLQSEQIGIVQVNGLLTIIDQSENDDGIWVRLSNESIQAYSTSNTISIDNNTIHNNVTVVDDGGGGGQLLCNQLSNNNNPKDFFIIDNFQESNPIDTIRISSLDCKQQLTDNLMKQSLTFTLRTEAWALQFNKHFNRQLLVAIDSDDNNKLNNNDNNHLFNINDYDYDYEDGDDNIDNNDDNNDEDVNKQKNLSIESSLIVPGWFQIIHCQQNIDNDDDNDGHHPIRNWPSLDDVSIIIGSIPLNDIIYAIEIVRNEFGYWIRLSQESLNSYINLMYRSSSSLFDNNFEGWILLQNLNECLRQISVIRNLKCNDTTMMTPKLTELKLLVNNDDEKPNDNVDDNDDKCCDETCDNQQTSSKQQSSDLLITTDDTNARNQQQQQQCECDKSIIDSIDFNKNSQNECDQNQSIVWQSISMMTDNLYQSIMANVRFLLSITPSKLIRDSSSSVTTMTMNKNSLTTEILNQNLFDPFIISDLDNVFPIHLLHNLGIRKSVYEQQLAEERLSDLATLCDDYQHLLSPDIIHNDDFNIDNNNDDDDHYQQTQTQMKKKKSIKFYRSISVGMNDQDSHIDGLNIYNFLSKPSTNNNDLSSTTNPIKTKKSIKSNETLYQDSKQKINTMPFLCKPSTTLIDLIKKFQSKFDNEQQQSQSICSDVMKFIFSCKNINIYDLLVKCSICSSAYRSLALNIINWLLINSSNLHSIQDLMWIFVNSLLPKDDLDHQNDDTIIDKDGKCFKQNKNISDVCRHPFNNLKMAGELADHWVTESLHRLMRTISNLLPLLPMGSPLQLMAIRCFGMEFTSIDHNFLHECKVFSHISTILTHSSIEMDNNNFHSDKAKANVSSSCSKQQQPDQTQIVMITEDLTQMFDLHTSSRQSMISSLNDNSTETFWESGNEDRNKIKYIRIQRNVNYLKSSSNDTNNNLRFICIYVDNTRDLEYRISHISWKICGDKISDCSSSSSSSFIRNNCTESKNFLTKFNEYEKLRTIEVDTKFCGWLHCELSSKQSLDLCTTNDHYILIEMTGPFPCLRVRQVKILANDIDGSSFESSLSNRFMILNSKQVQIAHCESETLRVFRLLTSQVFGKLLSSNDCQSLNNENNHNLNGKKRTSLYSNNDNNLREHMVGILFSQSGKLSELQRQVCTHIVNEIHYESRRVYEEWETMLLLLSSSNENQKNYETEEIDDTTIIPNDFYCFELLSLLLALSGSNVGQEYLSEQIELLNDILTLLHTSSDRVKRQILSLIRRVISRIRPETFSKLFISNLNDESLKIMDDGLNANNNNNHRYITGIIDIFLTCIAKSLTVQIKTKGNRSSSSSRIQQSSIYRINSIYNDDNYDICVTEKFGEKWCEIARYSLVENILKLTELDENIRNSDKCIHSSILWMALASLCVIDEKDVEKLSINNQCKHNHDKVNGNSVQNYCDNHDDGETIASIQCNICGHLCIDCDRFLHLNVAKTRNHKRHMLKEDCDSIKVDIHEGCGRIKFFRSSLIVADSKSLKIMIEFRQNNYRSEHNNNNNQTFDENLHLNDNRQKICRFCGLNDDQMMIDGENICKNDDCQRHALQACNRTLNCGHFCCGIRAESPCLPCLNGCTSDLKQDGDDMCMICFSESLFSAPCIQLTCKHIFHYDCVKTVLEKRWSNGRITFTFSLCPICKIPIDHQSLSELLQPIRLLHEDVQRKSLMRLEFEGLNQCEAITAPNSRFYQDPVGFAMERYSYYLCFKCQKAYYGGEARCDIEYDGNNHNPQELICGSCSDVTQAQICPKHGTDFLEYKCRFCCSVAVYFCFGSTHFCAACHDDFQRLISLKEYPQCPVGPHSIPRDDCDECPLHVKHPPTGQEFALGCGICRNTHTF</sequence>
<name>A0ABQ8JMS9_DERPT</name>
<evidence type="ECO:0000256" key="13">
    <source>
        <dbReference type="PROSITE-ProRule" id="PRU00175"/>
    </source>
</evidence>
<evidence type="ECO:0000256" key="6">
    <source>
        <dbReference type="ARBA" id="ARBA00022679"/>
    </source>
</evidence>
<dbReference type="SUPFAM" id="SSF57850">
    <property type="entry name" value="RING/U-box"/>
    <property type="match status" value="1"/>
</dbReference>
<gene>
    <name evidence="18" type="primary">MYCBP2</name>
    <name evidence="18" type="ORF">DERP_005191</name>
</gene>
<evidence type="ECO:0000256" key="12">
    <source>
        <dbReference type="ARBA" id="ARBA00023273"/>
    </source>
</evidence>
<dbReference type="InterPro" id="IPR038648">
    <property type="entry name" value="PHR_sf"/>
</dbReference>
<dbReference type="PANTHER" id="PTHR45943:SF1">
    <property type="entry name" value="E3 UBIQUITIN-PROTEIN LIGASE MYCBP2"/>
    <property type="match status" value="1"/>
</dbReference>
<reference evidence="18 19" key="2">
    <citation type="journal article" date="2022" name="Mol. Biol. Evol.">
        <title>Comparative Genomics Reveals Insights into the Divergent Evolution of Astigmatic Mites and Household Pest Adaptations.</title>
        <authorList>
            <person name="Xiong Q."/>
            <person name="Wan A.T."/>
            <person name="Liu X."/>
            <person name="Fung C.S."/>
            <person name="Xiao X."/>
            <person name="Malainual N."/>
            <person name="Hou J."/>
            <person name="Wang L."/>
            <person name="Wang M."/>
            <person name="Yang K.Y."/>
            <person name="Cui Y."/>
            <person name="Leung E.L."/>
            <person name="Nong W."/>
            <person name="Shin S.K."/>
            <person name="Au S.W."/>
            <person name="Jeong K.Y."/>
            <person name="Chew F.T."/>
            <person name="Hui J.H."/>
            <person name="Leung T.F."/>
            <person name="Tungtrongchitr A."/>
            <person name="Zhong N."/>
            <person name="Liu Z."/>
            <person name="Tsui S.K."/>
        </authorList>
    </citation>
    <scope>NUCLEOTIDE SEQUENCE [LARGE SCALE GENOMIC DNA]</scope>
    <source>
        <strain evidence="18">Derp</strain>
    </source>
</reference>
<dbReference type="SMART" id="SM01337">
    <property type="entry name" value="APC10"/>
    <property type="match status" value="1"/>
</dbReference>
<protein>
    <recommendedName>
        <fullName evidence="5">RCR-type E3 ubiquitin transferase</fullName>
        <ecNumber evidence="5">2.3.2.33</ecNumber>
    </recommendedName>
</protein>
<evidence type="ECO:0000313" key="18">
    <source>
        <dbReference type="EMBL" id="KAH9423611.1"/>
    </source>
</evidence>
<dbReference type="InterPro" id="IPR009091">
    <property type="entry name" value="RCC1/BLIP-II"/>
</dbReference>
<dbReference type="SMART" id="SM00184">
    <property type="entry name" value="RING"/>
    <property type="match status" value="1"/>
</dbReference>
<dbReference type="InterPro" id="IPR013083">
    <property type="entry name" value="Znf_RING/FYVE/PHD"/>
</dbReference>
<dbReference type="CDD" id="cd19799">
    <property type="entry name" value="Bbox2_MYCBP2"/>
    <property type="match status" value="1"/>
</dbReference>
<accession>A0ABQ8JMS9</accession>
<dbReference type="EMBL" id="NJHN03000031">
    <property type="protein sequence ID" value="KAH9423611.1"/>
    <property type="molecule type" value="Genomic_DNA"/>
</dbReference>
<comment type="caution">
    <text evidence="18">The sequence shown here is derived from an EMBL/GenBank/DDBJ whole genome shotgun (WGS) entry which is preliminary data.</text>
</comment>
<comment type="pathway">
    <text evidence="3">Protein modification; protein ubiquitination.</text>
</comment>
<reference evidence="18 19" key="1">
    <citation type="journal article" date="2018" name="J. Allergy Clin. Immunol.">
        <title>High-quality assembly of Dermatophagoides pteronyssinus genome and transcriptome reveals a wide range of novel allergens.</title>
        <authorList>
            <person name="Liu X.Y."/>
            <person name="Yang K.Y."/>
            <person name="Wang M.Q."/>
            <person name="Kwok J.S."/>
            <person name="Zeng X."/>
            <person name="Yang Z."/>
            <person name="Xiao X.J."/>
            <person name="Lau C.P."/>
            <person name="Li Y."/>
            <person name="Huang Z.M."/>
            <person name="Ba J.G."/>
            <person name="Yim A.K."/>
            <person name="Ouyang C.Y."/>
            <person name="Ngai S.M."/>
            <person name="Chan T.F."/>
            <person name="Leung E.L."/>
            <person name="Liu L."/>
            <person name="Liu Z.G."/>
            <person name="Tsui S.K."/>
        </authorList>
    </citation>
    <scope>NUCLEOTIDE SEQUENCE [LARGE SCALE GENOMIC DNA]</scope>
    <source>
        <strain evidence="18">Derp</strain>
    </source>
</reference>
<dbReference type="Gene3D" id="2.60.120.820">
    <property type="entry name" value="PHR domain"/>
    <property type="match status" value="2"/>
</dbReference>
<feature type="repeat" description="RCC1" evidence="14">
    <location>
        <begin position="971"/>
        <end position="1024"/>
    </location>
</feature>
<feature type="domain" description="RING-type" evidence="16">
    <location>
        <begin position="4400"/>
        <end position="4451"/>
    </location>
</feature>
<evidence type="ECO:0000256" key="1">
    <source>
        <dbReference type="ARBA" id="ARBA00000333"/>
    </source>
</evidence>
<keyword evidence="6" id="KW-0808">Transferase</keyword>
<dbReference type="SUPFAM" id="SSF49785">
    <property type="entry name" value="Galactose-binding domain-like"/>
    <property type="match status" value="1"/>
</dbReference>
<evidence type="ECO:0000256" key="10">
    <source>
        <dbReference type="ARBA" id="ARBA00022786"/>
    </source>
</evidence>